<dbReference type="EC" id="3.5.4.19" evidence="1"/>
<dbReference type="Proteomes" id="UP001631969">
    <property type="component" value="Unassembled WGS sequence"/>
</dbReference>
<evidence type="ECO:0000313" key="2">
    <source>
        <dbReference type="Proteomes" id="UP001631969"/>
    </source>
</evidence>
<gene>
    <name evidence="1" type="primary">hisI</name>
    <name evidence="1" type="ORF">ACI1P1_11750</name>
</gene>
<comment type="caution">
    <text evidence="1">The sequence shown here is derived from an EMBL/GenBank/DDBJ whole genome shotgun (WGS) entry which is preliminary data.</text>
</comment>
<keyword evidence="2" id="KW-1185">Reference proteome</keyword>
<proteinExistence type="predicted"/>
<protein>
    <submittedName>
        <fullName evidence="1">Phosphoribosyl-AMP cyclohydrolase</fullName>
        <ecNumber evidence="1">3.5.4.19</ecNumber>
    </submittedName>
</protein>
<keyword evidence="1" id="KW-0378">Hydrolase</keyword>
<name>A0ACC7NY13_9BACL</name>
<dbReference type="EMBL" id="JBJURJ010000007">
    <property type="protein sequence ID" value="MFM9328961.1"/>
    <property type="molecule type" value="Genomic_DNA"/>
</dbReference>
<accession>A0ACC7NY13</accession>
<organism evidence="1 2">
    <name type="scientific">Paenibacillus mesotrionivorans</name>
    <dbReference type="NCBI Taxonomy" id="3160968"/>
    <lineage>
        <taxon>Bacteria</taxon>
        <taxon>Bacillati</taxon>
        <taxon>Bacillota</taxon>
        <taxon>Bacilli</taxon>
        <taxon>Bacillales</taxon>
        <taxon>Paenibacillaceae</taxon>
        <taxon>Paenibacillus</taxon>
    </lineage>
</organism>
<reference evidence="1" key="1">
    <citation type="submission" date="2024-12" db="EMBL/GenBank/DDBJ databases">
        <authorList>
            <person name="Wu N."/>
        </authorList>
    </citation>
    <scope>NUCLEOTIDE SEQUENCE</scope>
    <source>
        <strain evidence="1">P15</strain>
    </source>
</reference>
<sequence length="287" mass="31474">MSSSGTEQKRAATVEELAELIRWSPDGLVTAVVQDAASKDVLMVAYMNREALKLTVESGDTWFWSRSRKELWHKGATSGNVQKVKSLAYDCDADTLLLKVVPQGPACHTGSNSCFYRELPLGGAAGEASQSRSRADNATFHSGQNADNGKSGGGETLAAADRGTEEYVGSSLRGVEREEAKGWRKDGAVDAQDRFAILAKLESTIAERELERPEGAYTTYLFDKGVDKILKKVGEEAGEVIIAAKNRSPEELRYEVSDLIYHLLVLLQEQKLPLDDVLAELDRRHNK</sequence>
<evidence type="ECO:0000313" key="1">
    <source>
        <dbReference type="EMBL" id="MFM9328961.1"/>
    </source>
</evidence>